<keyword evidence="3" id="KW-1185">Reference proteome</keyword>
<evidence type="ECO:0008006" key="4">
    <source>
        <dbReference type="Google" id="ProtNLM"/>
    </source>
</evidence>
<dbReference type="EMBL" id="BAABRO010000003">
    <property type="protein sequence ID" value="GAA5506630.1"/>
    <property type="molecule type" value="Genomic_DNA"/>
</dbReference>
<accession>A0ABP9VQP5</accession>
<evidence type="ECO:0000313" key="2">
    <source>
        <dbReference type="EMBL" id="GAA5506630.1"/>
    </source>
</evidence>
<sequence length="555" mass="62249">MLSHLPWFRVGSCLWVCLSAANLFADPPRIITCGWNAPTTTQFARDAAQMQSSVFSGAVLDIRPDAEMPHPFWSAHSRDDWSSLTFDAGVDPLQNADVGKLTSAYLLVKANPGDVDWLDDEGWAAIVDHWRLAARIAKRGKLKGVLFDPEPYSEPFRQFQYSRQEAAIDHPFEQYRATARKRGREVMTAVIAEFPDVELVSYFLMSYLIRDHRYRGPSPVGRSDESWCLAGHSYGLLPAFLDGWLDVLPPSVTLYDGCEYAYWHKSANDFAQEADDVRRRGVQLVSPENRDKYAKQLKVAFPIYMDAIHPELAGRYTLEPENPDRLALFRRNLAAAIDYGDGLVWIYGEHGRWWPEPAETALWHNKDVYPEWPTLIPGCDVVLKEVIEATGTRPVAKLQPLASPDYRGATRNEVAVQWSTWLGSGPMADTPSGDVDIREDVVVIRGAAEAAGLATVTVEPGEQFRVSVRVQQTGRALTSLAVQFKTADGKWLESTSHNVVAFPEDGVPESWRAIHAKVTVPQDIHTMVVICSAVQQWDLNDVVQFKDLQIERTAK</sequence>
<name>A0ABP9VQP5_9BACT</name>
<reference evidence="2 3" key="1">
    <citation type="submission" date="2024-02" db="EMBL/GenBank/DDBJ databases">
        <title>Rhodopirellula caenicola NBRC 110016.</title>
        <authorList>
            <person name="Ichikawa N."/>
            <person name="Katano-Makiyama Y."/>
            <person name="Hidaka K."/>
        </authorList>
    </citation>
    <scope>NUCLEOTIDE SEQUENCE [LARGE SCALE GENOMIC DNA]</scope>
    <source>
        <strain evidence="2 3">NBRC 110016</strain>
    </source>
</reference>
<evidence type="ECO:0000313" key="3">
    <source>
        <dbReference type="Proteomes" id="UP001416858"/>
    </source>
</evidence>
<evidence type="ECO:0000256" key="1">
    <source>
        <dbReference type="SAM" id="SignalP"/>
    </source>
</evidence>
<comment type="caution">
    <text evidence="2">The sequence shown here is derived from an EMBL/GenBank/DDBJ whole genome shotgun (WGS) entry which is preliminary data.</text>
</comment>
<keyword evidence="1" id="KW-0732">Signal</keyword>
<organism evidence="2 3">
    <name type="scientific">Novipirellula caenicola</name>
    <dbReference type="NCBI Taxonomy" id="1536901"/>
    <lineage>
        <taxon>Bacteria</taxon>
        <taxon>Pseudomonadati</taxon>
        <taxon>Planctomycetota</taxon>
        <taxon>Planctomycetia</taxon>
        <taxon>Pirellulales</taxon>
        <taxon>Pirellulaceae</taxon>
        <taxon>Novipirellula</taxon>
    </lineage>
</organism>
<dbReference type="Proteomes" id="UP001416858">
    <property type="component" value="Unassembled WGS sequence"/>
</dbReference>
<proteinExistence type="predicted"/>
<gene>
    <name evidence="2" type="ORF">Rcae01_02083</name>
</gene>
<feature type="chain" id="PRO_5047358878" description="CBM-cenC domain-containing protein" evidence="1">
    <location>
        <begin position="26"/>
        <end position="555"/>
    </location>
</feature>
<protein>
    <recommendedName>
        <fullName evidence="4">CBM-cenC domain-containing protein</fullName>
    </recommendedName>
</protein>
<feature type="signal peptide" evidence="1">
    <location>
        <begin position="1"/>
        <end position="25"/>
    </location>
</feature>